<dbReference type="SUPFAM" id="SSF47384">
    <property type="entry name" value="Homodimeric domain of signal transducing histidine kinase"/>
    <property type="match status" value="1"/>
</dbReference>
<keyword evidence="12" id="KW-0902">Two-component regulatory system</keyword>
<organism evidence="17 18">
    <name type="scientific">Paenibacillus hodogayensis</name>
    <dbReference type="NCBI Taxonomy" id="279208"/>
    <lineage>
        <taxon>Bacteria</taxon>
        <taxon>Bacillati</taxon>
        <taxon>Bacillota</taxon>
        <taxon>Bacilli</taxon>
        <taxon>Bacillales</taxon>
        <taxon>Paenibacillaceae</taxon>
        <taxon>Paenibacillus</taxon>
    </lineage>
</organism>
<dbReference type="Gene3D" id="6.10.340.10">
    <property type="match status" value="1"/>
</dbReference>
<keyword evidence="8" id="KW-0547">Nucleotide-binding</keyword>
<dbReference type="InterPro" id="IPR003594">
    <property type="entry name" value="HATPase_dom"/>
</dbReference>
<dbReference type="EMBL" id="JBHMAG010000016">
    <property type="protein sequence ID" value="MFB9754566.1"/>
    <property type="molecule type" value="Genomic_DNA"/>
</dbReference>
<dbReference type="CDD" id="cd06225">
    <property type="entry name" value="HAMP"/>
    <property type="match status" value="1"/>
</dbReference>
<evidence type="ECO:0000259" key="16">
    <source>
        <dbReference type="PROSITE" id="PS50885"/>
    </source>
</evidence>
<evidence type="ECO:0000256" key="9">
    <source>
        <dbReference type="ARBA" id="ARBA00022777"/>
    </source>
</evidence>
<evidence type="ECO:0000256" key="8">
    <source>
        <dbReference type="ARBA" id="ARBA00022741"/>
    </source>
</evidence>
<evidence type="ECO:0000313" key="18">
    <source>
        <dbReference type="Proteomes" id="UP001589619"/>
    </source>
</evidence>
<evidence type="ECO:0000256" key="7">
    <source>
        <dbReference type="ARBA" id="ARBA00022692"/>
    </source>
</evidence>
<comment type="catalytic activity">
    <reaction evidence="1">
        <text>ATP + protein L-histidine = ADP + protein N-phospho-L-histidine.</text>
        <dbReference type="EC" id="2.7.13.3"/>
    </reaction>
</comment>
<feature type="transmembrane region" description="Helical" evidence="14">
    <location>
        <begin position="161"/>
        <end position="184"/>
    </location>
</feature>
<evidence type="ECO:0000256" key="5">
    <source>
        <dbReference type="ARBA" id="ARBA00022553"/>
    </source>
</evidence>
<evidence type="ECO:0000256" key="2">
    <source>
        <dbReference type="ARBA" id="ARBA00004651"/>
    </source>
</evidence>
<dbReference type="Gene3D" id="3.30.565.10">
    <property type="entry name" value="Histidine kinase-like ATPase, C-terminal domain"/>
    <property type="match status" value="1"/>
</dbReference>
<sequence length="477" mass="54959">MNNRTKLWLVMLISAVSSLILFILLSIFVGTIWVKGYNLEKLNSISHETLNLIEQQSAFDEDNLQLLLDSVHSQNPDLRLEWIAPDGTVIYDTSGETGHYDFKQLVDRMVNMPNNLWGTNEPITLVYSLNHNEQSYYLLLSLPSEAMQAGQYFFYTRTNEVVYTLILPILLSALVPYFLSLWFFSSINRRIDKLNKALNQVNFRSDIIVLGDKSKDEIGQLTRHYNEMVYRIQSQASQIEQFENRRKLLLSNISHDLRTPLTMILGYAETIRTGAYKDEDELQAGAKIILQRSRYMDNLLDQLLDISRQNEDLLELHFAPHNLSEMLRKIIVDYLLILDGQGFTIEVVIPESDVVIDINESLIERAFRNLLDNAIQYGKDGYFLGIELTEEDEEVYVTVKDRGKGISPEDREQIFERFYRANGGRRSLGLGLGLGLSIVHDVIESHQGSVRLSSTPYSETLFQVRLPKRQLGYRNDD</sequence>
<dbReference type="Gene3D" id="1.10.287.130">
    <property type="match status" value="1"/>
</dbReference>
<keyword evidence="18" id="KW-1185">Reference proteome</keyword>
<dbReference type="InterPro" id="IPR050398">
    <property type="entry name" value="HssS/ArlS-like"/>
</dbReference>
<dbReference type="PROSITE" id="PS50109">
    <property type="entry name" value="HIS_KIN"/>
    <property type="match status" value="1"/>
</dbReference>
<dbReference type="PANTHER" id="PTHR45528:SF1">
    <property type="entry name" value="SENSOR HISTIDINE KINASE CPXA"/>
    <property type="match status" value="1"/>
</dbReference>
<keyword evidence="11 14" id="KW-1133">Transmembrane helix</keyword>
<evidence type="ECO:0000256" key="10">
    <source>
        <dbReference type="ARBA" id="ARBA00022840"/>
    </source>
</evidence>
<dbReference type="SMART" id="SM00387">
    <property type="entry name" value="HATPase_c"/>
    <property type="match status" value="1"/>
</dbReference>
<evidence type="ECO:0000256" key="3">
    <source>
        <dbReference type="ARBA" id="ARBA00012438"/>
    </source>
</evidence>
<dbReference type="InterPro" id="IPR036890">
    <property type="entry name" value="HATPase_C_sf"/>
</dbReference>
<feature type="domain" description="HAMP" evidence="16">
    <location>
        <begin position="185"/>
        <end position="237"/>
    </location>
</feature>
<accession>A0ABV5W2U9</accession>
<dbReference type="EC" id="2.7.13.3" evidence="3"/>
<dbReference type="CDD" id="cd00082">
    <property type="entry name" value="HisKA"/>
    <property type="match status" value="1"/>
</dbReference>
<keyword evidence="5" id="KW-0597">Phosphoprotein</keyword>
<comment type="subcellular location">
    <subcellularLocation>
        <location evidence="2">Cell membrane</location>
        <topology evidence="2">Multi-pass membrane protein</topology>
    </subcellularLocation>
</comment>
<dbReference type="PANTHER" id="PTHR45528">
    <property type="entry name" value="SENSOR HISTIDINE KINASE CPXA"/>
    <property type="match status" value="1"/>
</dbReference>
<keyword evidence="4" id="KW-1003">Cell membrane</keyword>
<evidence type="ECO:0000256" key="6">
    <source>
        <dbReference type="ARBA" id="ARBA00022679"/>
    </source>
</evidence>
<dbReference type="InterPro" id="IPR003660">
    <property type="entry name" value="HAMP_dom"/>
</dbReference>
<evidence type="ECO:0000256" key="4">
    <source>
        <dbReference type="ARBA" id="ARBA00022475"/>
    </source>
</evidence>
<keyword evidence="13 14" id="KW-0472">Membrane</keyword>
<dbReference type="InterPro" id="IPR004358">
    <property type="entry name" value="Sig_transdc_His_kin-like_C"/>
</dbReference>
<dbReference type="InterPro" id="IPR005467">
    <property type="entry name" value="His_kinase_dom"/>
</dbReference>
<dbReference type="SMART" id="SM00304">
    <property type="entry name" value="HAMP"/>
    <property type="match status" value="1"/>
</dbReference>
<gene>
    <name evidence="17" type="ORF">ACFFNY_23605</name>
</gene>
<reference evidence="17 18" key="1">
    <citation type="submission" date="2024-09" db="EMBL/GenBank/DDBJ databases">
        <authorList>
            <person name="Sun Q."/>
            <person name="Mori K."/>
        </authorList>
    </citation>
    <scope>NUCLEOTIDE SEQUENCE [LARGE SCALE GENOMIC DNA]</scope>
    <source>
        <strain evidence="17 18">JCM 12520</strain>
    </source>
</reference>
<evidence type="ECO:0000256" key="12">
    <source>
        <dbReference type="ARBA" id="ARBA00023012"/>
    </source>
</evidence>
<keyword evidence="10" id="KW-0067">ATP-binding</keyword>
<evidence type="ECO:0000256" key="13">
    <source>
        <dbReference type="ARBA" id="ARBA00023136"/>
    </source>
</evidence>
<dbReference type="GO" id="GO:0016301">
    <property type="term" value="F:kinase activity"/>
    <property type="evidence" value="ECO:0007669"/>
    <property type="project" value="UniProtKB-KW"/>
</dbReference>
<dbReference type="Proteomes" id="UP001589619">
    <property type="component" value="Unassembled WGS sequence"/>
</dbReference>
<comment type="caution">
    <text evidence="17">The sequence shown here is derived from an EMBL/GenBank/DDBJ whole genome shotgun (WGS) entry which is preliminary data.</text>
</comment>
<evidence type="ECO:0000256" key="14">
    <source>
        <dbReference type="SAM" id="Phobius"/>
    </source>
</evidence>
<dbReference type="SMART" id="SM00388">
    <property type="entry name" value="HisKA"/>
    <property type="match status" value="1"/>
</dbReference>
<name>A0ABV5W2U9_9BACL</name>
<feature type="domain" description="Histidine kinase" evidence="15">
    <location>
        <begin position="252"/>
        <end position="470"/>
    </location>
</feature>
<protein>
    <recommendedName>
        <fullName evidence="3">histidine kinase</fullName>
        <ecNumber evidence="3">2.7.13.3</ecNumber>
    </recommendedName>
</protein>
<dbReference type="Pfam" id="PF00512">
    <property type="entry name" value="HisKA"/>
    <property type="match status" value="1"/>
</dbReference>
<keyword evidence="9 17" id="KW-0418">Kinase</keyword>
<dbReference type="PROSITE" id="PS50885">
    <property type="entry name" value="HAMP"/>
    <property type="match status" value="1"/>
</dbReference>
<feature type="transmembrane region" description="Helical" evidence="14">
    <location>
        <begin position="7"/>
        <end position="34"/>
    </location>
</feature>
<evidence type="ECO:0000256" key="1">
    <source>
        <dbReference type="ARBA" id="ARBA00000085"/>
    </source>
</evidence>
<dbReference type="PRINTS" id="PR00344">
    <property type="entry name" value="BCTRLSENSOR"/>
</dbReference>
<keyword evidence="6" id="KW-0808">Transferase</keyword>
<evidence type="ECO:0000256" key="11">
    <source>
        <dbReference type="ARBA" id="ARBA00022989"/>
    </source>
</evidence>
<dbReference type="InterPro" id="IPR036097">
    <property type="entry name" value="HisK_dim/P_sf"/>
</dbReference>
<dbReference type="Pfam" id="PF02518">
    <property type="entry name" value="HATPase_c"/>
    <property type="match status" value="1"/>
</dbReference>
<evidence type="ECO:0000313" key="17">
    <source>
        <dbReference type="EMBL" id="MFB9754566.1"/>
    </source>
</evidence>
<evidence type="ECO:0000259" key="15">
    <source>
        <dbReference type="PROSITE" id="PS50109"/>
    </source>
</evidence>
<dbReference type="InterPro" id="IPR003661">
    <property type="entry name" value="HisK_dim/P_dom"/>
</dbReference>
<dbReference type="RefSeq" id="WP_344909155.1">
    <property type="nucleotide sequence ID" value="NZ_BAAAYO010000008.1"/>
</dbReference>
<proteinExistence type="predicted"/>
<dbReference type="SUPFAM" id="SSF55874">
    <property type="entry name" value="ATPase domain of HSP90 chaperone/DNA topoisomerase II/histidine kinase"/>
    <property type="match status" value="1"/>
</dbReference>
<keyword evidence="7 14" id="KW-0812">Transmembrane</keyword>